<name>A0ABV6M6V1_9ACTN</name>
<evidence type="ECO:0000313" key="2">
    <source>
        <dbReference type="Proteomes" id="UP001589867"/>
    </source>
</evidence>
<reference evidence="1 2" key="1">
    <citation type="submission" date="2024-09" db="EMBL/GenBank/DDBJ databases">
        <authorList>
            <person name="Sun Q."/>
            <person name="Mori K."/>
        </authorList>
    </citation>
    <scope>NUCLEOTIDE SEQUENCE [LARGE SCALE GENOMIC DNA]</scope>
    <source>
        <strain evidence="1 2">TBRC 3947</strain>
    </source>
</reference>
<dbReference type="Proteomes" id="UP001589867">
    <property type="component" value="Unassembled WGS sequence"/>
</dbReference>
<sequence>MLLPVGVLARRADVVAVIGAALVWAAAGWGHRRVAERLGRPATTVRGWLRRFVGRAGPLREAFTVLLCALDPDPRLPEPAGSLLADAVAVIVAAAGAVVRRWASVVFGLSPWQVACAVTSGGLLAPGSTVELINTSRLW</sequence>
<keyword evidence="2" id="KW-1185">Reference proteome</keyword>
<proteinExistence type="predicted"/>
<dbReference type="Pfam" id="PF13384">
    <property type="entry name" value="HTH_23"/>
    <property type="match status" value="1"/>
</dbReference>
<gene>
    <name evidence="1" type="ORF">ACFFIA_22340</name>
</gene>
<accession>A0ABV6M6V1</accession>
<comment type="caution">
    <text evidence="1">The sequence shown here is derived from an EMBL/GenBank/DDBJ whole genome shotgun (WGS) entry which is preliminary data.</text>
</comment>
<dbReference type="EMBL" id="JBHLUH010000046">
    <property type="protein sequence ID" value="MFC0530408.1"/>
    <property type="molecule type" value="Genomic_DNA"/>
</dbReference>
<dbReference type="RefSeq" id="WP_377253567.1">
    <property type="nucleotide sequence ID" value="NZ_JBHLUH010000046.1"/>
</dbReference>
<evidence type="ECO:0000313" key="1">
    <source>
        <dbReference type="EMBL" id="MFC0530408.1"/>
    </source>
</evidence>
<organism evidence="1 2">
    <name type="scientific">Phytohabitans kaempferiae</name>
    <dbReference type="NCBI Taxonomy" id="1620943"/>
    <lineage>
        <taxon>Bacteria</taxon>
        <taxon>Bacillati</taxon>
        <taxon>Actinomycetota</taxon>
        <taxon>Actinomycetes</taxon>
        <taxon>Micromonosporales</taxon>
        <taxon>Micromonosporaceae</taxon>
    </lineage>
</organism>
<protein>
    <submittedName>
        <fullName evidence="1">Helix-turn-helix domain-containing protein</fullName>
    </submittedName>
</protein>